<evidence type="ECO:0000313" key="10">
    <source>
        <dbReference type="EMBL" id="SHI02823.1"/>
    </source>
</evidence>
<feature type="domain" description="Lycopene cyclase" evidence="9">
    <location>
        <begin position="6"/>
        <end position="95"/>
    </location>
</feature>
<evidence type="ECO:0000256" key="1">
    <source>
        <dbReference type="ARBA" id="ARBA00004141"/>
    </source>
</evidence>
<feature type="transmembrane region" description="Helical" evidence="8">
    <location>
        <begin position="209"/>
        <end position="226"/>
    </location>
</feature>
<keyword evidence="7" id="KW-0413">Isomerase</keyword>
<protein>
    <submittedName>
        <fullName evidence="10">Lycopene cyclase domain-containing protein</fullName>
    </submittedName>
</protein>
<dbReference type="GO" id="GO:0016020">
    <property type="term" value="C:membrane"/>
    <property type="evidence" value="ECO:0007669"/>
    <property type="project" value="UniProtKB-SubCell"/>
</dbReference>
<keyword evidence="4" id="KW-0125">Carotenoid biosynthesis</keyword>
<evidence type="ECO:0000256" key="2">
    <source>
        <dbReference type="ARBA" id="ARBA00004829"/>
    </source>
</evidence>
<dbReference type="EMBL" id="FQWQ01000007">
    <property type="protein sequence ID" value="SHI02823.1"/>
    <property type="molecule type" value="Genomic_DNA"/>
</dbReference>
<evidence type="ECO:0000256" key="3">
    <source>
        <dbReference type="ARBA" id="ARBA00022692"/>
    </source>
</evidence>
<reference evidence="10 11" key="1">
    <citation type="submission" date="2016-11" db="EMBL/GenBank/DDBJ databases">
        <authorList>
            <person name="Jaros S."/>
            <person name="Januszkiewicz K."/>
            <person name="Wedrychowicz H."/>
        </authorList>
    </citation>
    <scope>NUCLEOTIDE SEQUENCE [LARGE SCALE GENOMIC DNA]</scope>
    <source>
        <strain evidence="10 11">DSM 24574</strain>
    </source>
</reference>
<dbReference type="GO" id="GO:0016117">
    <property type="term" value="P:carotenoid biosynthetic process"/>
    <property type="evidence" value="ECO:0007669"/>
    <property type="project" value="UniProtKB-KW"/>
</dbReference>
<evidence type="ECO:0000259" key="9">
    <source>
        <dbReference type="Pfam" id="PF18916"/>
    </source>
</evidence>
<keyword evidence="6 8" id="KW-0472">Membrane</keyword>
<dbReference type="Proteomes" id="UP000184212">
    <property type="component" value="Unassembled WGS sequence"/>
</dbReference>
<accession>A0A1M5XU92</accession>
<dbReference type="NCBIfam" id="TIGR03462">
    <property type="entry name" value="CarR_dom_SF"/>
    <property type="match status" value="2"/>
</dbReference>
<evidence type="ECO:0000256" key="6">
    <source>
        <dbReference type="ARBA" id="ARBA00023136"/>
    </source>
</evidence>
<name>A0A1M5XU92_9BACT</name>
<sequence length="244" mass="28104">MLNSKYLYLTIDFLTILFPVLFSFYSKANFSKKWRNLWVAILIPGTIFILWDEWFTQKGVWGFNEKYLSGVYLGSLPIEEILFFICIPYASLFIYVASNYLVKKDYLGSSQKAISSTIVLVCLVIGFLNTDRWYTSTALLGLAAYLFTLQFIWKVNFLGRFYFSYFLTLIPFFIVNGILTGTWIEEPVVWYNNAENLGIRIGTIPAEDALYGMFLIAMSVSILEWLQCNITKSLGTSAIQHLKT</sequence>
<feature type="transmembrane region" description="Helical" evidence="8">
    <location>
        <begin position="113"/>
        <end position="128"/>
    </location>
</feature>
<organism evidence="10 11">
    <name type="scientific">Chryseolinea serpens</name>
    <dbReference type="NCBI Taxonomy" id="947013"/>
    <lineage>
        <taxon>Bacteria</taxon>
        <taxon>Pseudomonadati</taxon>
        <taxon>Bacteroidota</taxon>
        <taxon>Cytophagia</taxon>
        <taxon>Cytophagales</taxon>
        <taxon>Fulvivirgaceae</taxon>
        <taxon>Chryseolinea</taxon>
    </lineage>
</organism>
<comment type="pathway">
    <text evidence="2">Carotenoid biosynthesis.</text>
</comment>
<evidence type="ECO:0000256" key="7">
    <source>
        <dbReference type="ARBA" id="ARBA00023235"/>
    </source>
</evidence>
<evidence type="ECO:0000313" key="11">
    <source>
        <dbReference type="Proteomes" id="UP000184212"/>
    </source>
</evidence>
<dbReference type="InterPro" id="IPR017825">
    <property type="entry name" value="Lycopene_cyclase_dom"/>
</dbReference>
<dbReference type="AlphaFoldDB" id="A0A1M5XU92"/>
<feature type="transmembrane region" description="Helical" evidence="8">
    <location>
        <begin position="134"/>
        <end position="153"/>
    </location>
</feature>
<comment type="subcellular location">
    <subcellularLocation>
        <location evidence="1">Membrane</location>
        <topology evidence="1">Multi-pass membrane protein</topology>
    </subcellularLocation>
</comment>
<evidence type="ECO:0000256" key="4">
    <source>
        <dbReference type="ARBA" id="ARBA00022746"/>
    </source>
</evidence>
<feature type="transmembrane region" description="Helical" evidence="8">
    <location>
        <begin position="81"/>
        <end position="101"/>
    </location>
</feature>
<keyword evidence="11" id="KW-1185">Reference proteome</keyword>
<gene>
    <name evidence="10" type="ORF">SAMN04488109_6830</name>
</gene>
<feature type="domain" description="Lycopene cyclase" evidence="9">
    <location>
        <begin position="131"/>
        <end position="226"/>
    </location>
</feature>
<evidence type="ECO:0000256" key="5">
    <source>
        <dbReference type="ARBA" id="ARBA00022989"/>
    </source>
</evidence>
<feature type="transmembrane region" description="Helical" evidence="8">
    <location>
        <begin position="37"/>
        <end position="55"/>
    </location>
</feature>
<dbReference type="GO" id="GO:0016872">
    <property type="term" value="F:intramolecular lyase activity"/>
    <property type="evidence" value="ECO:0007669"/>
    <property type="project" value="InterPro"/>
</dbReference>
<proteinExistence type="predicted"/>
<dbReference type="STRING" id="947013.SAMN04488109_6830"/>
<keyword evidence="3 8" id="KW-0812">Transmembrane</keyword>
<feature type="transmembrane region" description="Helical" evidence="8">
    <location>
        <begin position="165"/>
        <end position="184"/>
    </location>
</feature>
<evidence type="ECO:0000256" key="8">
    <source>
        <dbReference type="SAM" id="Phobius"/>
    </source>
</evidence>
<keyword evidence="5 8" id="KW-1133">Transmembrane helix</keyword>
<dbReference type="GO" id="GO:0045436">
    <property type="term" value="F:lycopene beta cyclase activity"/>
    <property type="evidence" value="ECO:0007669"/>
    <property type="project" value="UniProtKB-ARBA"/>
</dbReference>
<dbReference type="Pfam" id="PF18916">
    <property type="entry name" value="Lycopene_cyc"/>
    <property type="match status" value="2"/>
</dbReference>
<feature type="transmembrane region" description="Helical" evidence="8">
    <location>
        <begin position="6"/>
        <end position="25"/>
    </location>
</feature>